<organism evidence="3 4">
    <name type="scientific">Rubripirellula reticaptiva</name>
    <dbReference type="NCBI Taxonomy" id="2528013"/>
    <lineage>
        <taxon>Bacteria</taxon>
        <taxon>Pseudomonadati</taxon>
        <taxon>Planctomycetota</taxon>
        <taxon>Planctomycetia</taxon>
        <taxon>Pirellulales</taxon>
        <taxon>Pirellulaceae</taxon>
        <taxon>Rubripirellula</taxon>
    </lineage>
</organism>
<keyword evidence="2" id="KW-0812">Transmembrane</keyword>
<dbReference type="SUPFAM" id="SSF48239">
    <property type="entry name" value="Terpenoid cyclases/Protein prenyltransferases"/>
    <property type="match status" value="1"/>
</dbReference>
<feature type="transmembrane region" description="Helical" evidence="2">
    <location>
        <begin position="102"/>
        <end position="124"/>
    </location>
</feature>
<evidence type="ECO:0000256" key="2">
    <source>
        <dbReference type="SAM" id="Phobius"/>
    </source>
</evidence>
<evidence type="ECO:0000256" key="1">
    <source>
        <dbReference type="SAM" id="MobiDB-lite"/>
    </source>
</evidence>
<gene>
    <name evidence="3" type="ORF">Poly59_20450</name>
</gene>
<comment type="caution">
    <text evidence="3">The sequence shown here is derived from an EMBL/GenBank/DDBJ whole genome shotgun (WGS) entry which is preliminary data.</text>
</comment>
<keyword evidence="4" id="KW-1185">Reference proteome</keyword>
<keyword evidence="2" id="KW-0472">Membrane</keyword>
<feature type="compositionally biased region" description="Basic and acidic residues" evidence="1">
    <location>
        <begin position="68"/>
        <end position="93"/>
    </location>
</feature>
<keyword evidence="2" id="KW-1133">Transmembrane helix</keyword>
<protein>
    <recommendedName>
        <fullName evidence="5">Squalene cyclase C-terminal domain-containing protein</fullName>
    </recommendedName>
</protein>
<dbReference type="Gene3D" id="1.50.10.20">
    <property type="match status" value="2"/>
</dbReference>
<reference evidence="3 4" key="1">
    <citation type="submission" date="2019-02" db="EMBL/GenBank/DDBJ databases">
        <title>Deep-cultivation of Planctomycetes and their phenomic and genomic characterization uncovers novel biology.</title>
        <authorList>
            <person name="Wiegand S."/>
            <person name="Jogler M."/>
            <person name="Boedeker C."/>
            <person name="Pinto D."/>
            <person name="Vollmers J."/>
            <person name="Rivas-Marin E."/>
            <person name="Kohn T."/>
            <person name="Peeters S.H."/>
            <person name="Heuer A."/>
            <person name="Rast P."/>
            <person name="Oberbeckmann S."/>
            <person name="Bunk B."/>
            <person name="Jeske O."/>
            <person name="Meyerdierks A."/>
            <person name="Storesund J.E."/>
            <person name="Kallscheuer N."/>
            <person name="Luecker S."/>
            <person name="Lage O.M."/>
            <person name="Pohl T."/>
            <person name="Merkel B.J."/>
            <person name="Hornburger P."/>
            <person name="Mueller R.-W."/>
            <person name="Bruemmer F."/>
            <person name="Labrenz M."/>
            <person name="Spormann A.M."/>
            <person name="Op Den Camp H."/>
            <person name="Overmann J."/>
            <person name="Amann R."/>
            <person name="Jetten M.S.M."/>
            <person name="Mascher T."/>
            <person name="Medema M.H."/>
            <person name="Devos D.P."/>
            <person name="Kaster A.-K."/>
            <person name="Ovreas L."/>
            <person name="Rohde M."/>
            <person name="Galperin M.Y."/>
            <person name="Jogler C."/>
        </authorList>
    </citation>
    <scope>NUCLEOTIDE SEQUENCE [LARGE SCALE GENOMIC DNA]</scope>
    <source>
        <strain evidence="3 4">Poly59</strain>
    </source>
</reference>
<accession>A0A5C6F5E2</accession>
<dbReference type="AlphaFoldDB" id="A0A5C6F5E2"/>
<feature type="region of interest" description="Disordered" evidence="1">
    <location>
        <begin position="65"/>
        <end position="93"/>
    </location>
</feature>
<name>A0A5C6F5E2_9BACT</name>
<evidence type="ECO:0000313" key="4">
    <source>
        <dbReference type="Proteomes" id="UP000317977"/>
    </source>
</evidence>
<dbReference type="InterPro" id="IPR008930">
    <property type="entry name" value="Terpenoid_cyclase/PrenylTrfase"/>
</dbReference>
<evidence type="ECO:0000313" key="3">
    <source>
        <dbReference type="EMBL" id="TWU55744.1"/>
    </source>
</evidence>
<dbReference type="EMBL" id="SJPX01000002">
    <property type="protein sequence ID" value="TWU55744.1"/>
    <property type="molecule type" value="Genomic_DNA"/>
</dbReference>
<proteinExistence type="predicted"/>
<evidence type="ECO:0008006" key="5">
    <source>
        <dbReference type="Google" id="ProtNLM"/>
    </source>
</evidence>
<dbReference type="Proteomes" id="UP000317977">
    <property type="component" value="Unassembled WGS sequence"/>
</dbReference>
<feature type="region of interest" description="Disordered" evidence="1">
    <location>
        <begin position="216"/>
        <end position="242"/>
    </location>
</feature>
<sequence length="578" mass="62701">MTAGRRGKIKLARNNCSLGPRTQLQAIVESSEISHLASKPDMTDSTLTTGTAATQAAVPMMPARGVGRWKDPVPEPARLEDSHAEQSVKNGESKVADSTSSILPFLVSTILHTVMLIVLALVTYPIKYGTGASLIARQGEASVVVELEAIEANPTSEVANDGALAETTVTVSFAKADPATIASPVQSEASSSDIEPAEIPTNLSAITGGFPAKLTRLPGGGLSGRTPEGRTRLGEKYGASGPSEQAVEDALRYLAAHQRNDGSWSFNLELDPCNGRCRHNTVGGKDPAPKTAATGLALLAFLGAGHTHTGDTEYADTVRKGIYFLRNAAAESEAGYDWQQGSMYGHGIASMALGEALAMTAEKDREKESDLYDLVQKGAQFTCIAQHHSGSWGYRPKRPGDTTVTGWQVLSLIAARRSHVDLQTHTLRSAKQFLLSTCGEVPYWFGYQAPPGEKTTTAIGLTMMLYLGEDLSHTPFQKAMDAMADRGPMLSNIYHDYYATLALHHARHGDWDKWNTKLRDHLVATQEKDGHEKGSWHFKERWGDVGGRLYTTAMCALTLEVYYRYLPMYEELEEFPLD</sequence>